<dbReference type="GO" id="GO:0003729">
    <property type="term" value="F:mRNA binding"/>
    <property type="evidence" value="ECO:0007669"/>
    <property type="project" value="InterPro"/>
</dbReference>
<dbReference type="PROSITE" id="PS51391">
    <property type="entry name" value="CID"/>
    <property type="match status" value="1"/>
</dbReference>
<accession>A0A4T0EK61</accession>
<dbReference type="InterPro" id="IPR008942">
    <property type="entry name" value="ENTH_VHS"/>
</dbReference>
<dbReference type="Pfam" id="PF04818">
    <property type="entry name" value="CID"/>
    <property type="match status" value="1"/>
</dbReference>
<dbReference type="GO" id="GO:0031124">
    <property type="term" value="P:mRNA 3'-end processing"/>
    <property type="evidence" value="ECO:0007669"/>
    <property type="project" value="InterPro"/>
</dbReference>
<feature type="domain" description="Nudix hydrolase" evidence="4">
    <location>
        <begin position="622"/>
        <end position="765"/>
    </location>
</feature>
<sequence length="782" mass="86449">MDVYTLYKQQLGTLNSNQKHLINNLTLLARQYASTPNQVADAVHDHISFLKPHYRLPVLYLIDSVCKNLAQFNYAYYFRPYIAKDWLETYNMVDGSTRSKLEELVITWRNGGPYGSNLFGEHAQLECEQRLYGNGGWKATIPLSYGPSRTLVISELQGALEKRRLHLQYYPFDDKVKSHVHALSTLEKILLTTSVPPDQLNQIYERVKSMTNDATPLVGAPGAAPGITPGISSGLASGSPPPLPTPAIISTPAPAPAPPVQPAAPIPILASQSNPLLQSLTPPPPSATPSQPGSNVSGLLQSLQASGLLKPSTTSINGSSTPASLTPQMNTTNTISQDDDEKEKQYDQAVLALDIVLDNNDILCARPNLDKLFYDRLTIQCPQCSRRFGDTKSGKKQLGEHIDTHFRINRRNKEGSRGVTRSWLIVLRDWMNDVADDSLASQRGPMASHEDSEHAQEMEYRKKLESSTVPVPIDASDAAQLCPICKEKFKSEFSEEDEEWVWVNAIQDGDVIYHATCHNDRTVGAVDTLPASRSGSVLGKRERQGSLDDGDVAADTKKILLEDVVKMETLSRGIRMSKPFIESVENIPTNTKFLGLQTLHWKDQDGKARKWENAYRTTRSESGVDAVSIAAILKYTTARPSDIVLIKQYRPPHDTQVVEMPAGLVDAGEDIRACAIRELYEETGIRSDRITVIDETPTIANDPGMSNANMKNVTLVVDGVDADVAMPEQHLDEGEHITVQRVPLTQLHQKLLEYSEQGFIVDARLSHLALGLHIARTQQSVF</sequence>
<keyword evidence="1" id="KW-0378">Hydrolase</keyword>
<dbReference type="InterPro" id="IPR000086">
    <property type="entry name" value="NUDIX_hydrolase_dom"/>
</dbReference>
<dbReference type="InterPro" id="IPR015797">
    <property type="entry name" value="NUDIX_hydrolase-like_dom_sf"/>
</dbReference>
<dbReference type="SUPFAM" id="SSF48464">
    <property type="entry name" value="ENTH/VHS domain"/>
    <property type="match status" value="1"/>
</dbReference>
<evidence type="ECO:0008006" key="7">
    <source>
        <dbReference type="Google" id="ProtNLM"/>
    </source>
</evidence>
<name>A0A4T0EK61_WALIC</name>
<dbReference type="Gene3D" id="1.25.40.90">
    <property type="match status" value="1"/>
</dbReference>
<dbReference type="Gene3D" id="3.90.79.10">
    <property type="entry name" value="Nucleoside Triphosphate Pyrophosphohydrolase"/>
    <property type="match status" value="1"/>
</dbReference>
<feature type="domain" description="CID" evidence="3">
    <location>
        <begin position="1"/>
        <end position="135"/>
    </location>
</feature>
<feature type="compositionally biased region" description="Pro residues" evidence="2">
    <location>
        <begin position="253"/>
        <end position="265"/>
    </location>
</feature>
<proteinExistence type="predicted"/>
<evidence type="ECO:0000256" key="1">
    <source>
        <dbReference type="ARBA" id="ARBA00022801"/>
    </source>
</evidence>
<dbReference type="EMBL" id="SPOI01000254">
    <property type="protein sequence ID" value="TIB30663.1"/>
    <property type="molecule type" value="Genomic_DNA"/>
</dbReference>
<dbReference type="AlphaFoldDB" id="A0A4T0EK61"/>
<dbReference type="Pfam" id="PF21936">
    <property type="entry name" value="Pcf11_C"/>
    <property type="match status" value="1"/>
</dbReference>
<dbReference type="PANTHER" id="PTHR15921">
    <property type="entry name" value="PRE-MRNA CLEAVAGE COMPLEX II"/>
    <property type="match status" value="1"/>
</dbReference>
<dbReference type="SMART" id="SM00582">
    <property type="entry name" value="RPR"/>
    <property type="match status" value="1"/>
</dbReference>
<dbReference type="InterPro" id="IPR047415">
    <property type="entry name" value="Pcf11_CID"/>
</dbReference>
<dbReference type="GO" id="GO:0006369">
    <property type="term" value="P:termination of RNA polymerase II transcription"/>
    <property type="evidence" value="ECO:0007669"/>
    <property type="project" value="InterPro"/>
</dbReference>
<feature type="compositionally biased region" description="Low complexity" evidence="2">
    <location>
        <begin position="219"/>
        <end position="238"/>
    </location>
</feature>
<dbReference type="SUPFAM" id="SSF55811">
    <property type="entry name" value="Nudix"/>
    <property type="match status" value="1"/>
</dbReference>
<dbReference type="GO" id="GO:0016787">
    <property type="term" value="F:hydrolase activity"/>
    <property type="evidence" value="ECO:0007669"/>
    <property type="project" value="UniProtKB-KW"/>
</dbReference>
<feature type="compositionally biased region" description="Polar residues" evidence="2">
    <location>
        <begin position="311"/>
        <end position="336"/>
    </location>
</feature>
<dbReference type="InterPro" id="IPR045154">
    <property type="entry name" value="PCF11-like"/>
</dbReference>
<dbReference type="InterPro" id="IPR020084">
    <property type="entry name" value="NUDIX_hydrolase_CS"/>
</dbReference>
<evidence type="ECO:0000259" key="3">
    <source>
        <dbReference type="PROSITE" id="PS51391"/>
    </source>
</evidence>
<dbReference type="OMA" id="PHANKNI"/>
<dbReference type="GO" id="GO:0005849">
    <property type="term" value="C:mRNA cleavage factor complex"/>
    <property type="evidence" value="ECO:0007669"/>
    <property type="project" value="TreeGrafter"/>
</dbReference>
<dbReference type="PROSITE" id="PS51462">
    <property type="entry name" value="NUDIX"/>
    <property type="match status" value="1"/>
</dbReference>
<dbReference type="GO" id="GO:0000993">
    <property type="term" value="F:RNA polymerase II complex binding"/>
    <property type="evidence" value="ECO:0007669"/>
    <property type="project" value="InterPro"/>
</dbReference>
<feature type="compositionally biased region" description="Low complexity" evidence="2">
    <location>
        <begin position="288"/>
        <end position="298"/>
    </location>
</feature>
<gene>
    <name evidence="5" type="ORF">E3P86_03457</name>
</gene>
<protein>
    <recommendedName>
        <fullName evidence="7">CID domain-containing protein</fullName>
    </recommendedName>
</protein>
<dbReference type="Proteomes" id="UP000310689">
    <property type="component" value="Unassembled WGS sequence"/>
</dbReference>
<dbReference type="PROSITE" id="PS00893">
    <property type="entry name" value="NUDIX_BOX"/>
    <property type="match status" value="1"/>
</dbReference>
<feature type="region of interest" description="Disordered" evidence="2">
    <location>
        <begin position="218"/>
        <end position="298"/>
    </location>
</feature>
<evidence type="ECO:0000313" key="6">
    <source>
        <dbReference type="Proteomes" id="UP000310689"/>
    </source>
</evidence>
<evidence type="ECO:0000256" key="2">
    <source>
        <dbReference type="SAM" id="MobiDB-lite"/>
    </source>
</evidence>
<dbReference type="GO" id="GO:0005737">
    <property type="term" value="C:cytoplasm"/>
    <property type="evidence" value="ECO:0007669"/>
    <property type="project" value="TreeGrafter"/>
</dbReference>
<dbReference type="InterPro" id="IPR054127">
    <property type="entry name" value="Pcf11_C"/>
</dbReference>
<feature type="compositionally biased region" description="Low complexity" evidence="2">
    <location>
        <begin position="266"/>
        <end position="280"/>
    </location>
</feature>
<feature type="region of interest" description="Disordered" evidence="2">
    <location>
        <begin position="310"/>
        <end position="343"/>
    </location>
</feature>
<evidence type="ECO:0000259" key="4">
    <source>
        <dbReference type="PROSITE" id="PS51462"/>
    </source>
</evidence>
<dbReference type="CDD" id="cd18888">
    <property type="entry name" value="NUDIX_ADPRase_Nudt5"/>
    <property type="match status" value="1"/>
</dbReference>
<dbReference type="Pfam" id="PF00293">
    <property type="entry name" value="NUDIX"/>
    <property type="match status" value="1"/>
</dbReference>
<evidence type="ECO:0000313" key="5">
    <source>
        <dbReference type="EMBL" id="TIB30663.1"/>
    </source>
</evidence>
<dbReference type="CDD" id="cd16982">
    <property type="entry name" value="CID_Pcf11"/>
    <property type="match status" value="1"/>
</dbReference>
<dbReference type="PANTHER" id="PTHR15921:SF3">
    <property type="entry name" value="PRE-MRNA CLEAVAGE COMPLEX 2 PROTEIN PCF11"/>
    <property type="match status" value="1"/>
</dbReference>
<comment type="caution">
    <text evidence="5">The sequence shown here is derived from an EMBL/GenBank/DDBJ whole genome shotgun (WGS) entry which is preliminary data.</text>
</comment>
<organism evidence="5 6">
    <name type="scientific">Wallemia ichthyophaga</name>
    <dbReference type="NCBI Taxonomy" id="245174"/>
    <lineage>
        <taxon>Eukaryota</taxon>
        <taxon>Fungi</taxon>
        <taxon>Dikarya</taxon>
        <taxon>Basidiomycota</taxon>
        <taxon>Wallemiomycotina</taxon>
        <taxon>Wallemiomycetes</taxon>
        <taxon>Wallemiales</taxon>
        <taxon>Wallemiaceae</taxon>
        <taxon>Wallemia</taxon>
    </lineage>
</organism>
<reference evidence="5 6" key="1">
    <citation type="submission" date="2019-03" db="EMBL/GenBank/DDBJ databases">
        <title>Sequencing 23 genomes of Wallemia ichthyophaga.</title>
        <authorList>
            <person name="Gostincar C."/>
        </authorList>
    </citation>
    <scope>NUCLEOTIDE SEQUENCE [LARGE SCALE GENOMIC DNA]</scope>
    <source>
        <strain evidence="5 6">EXF-6200</strain>
    </source>
</reference>
<dbReference type="InterPro" id="IPR006569">
    <property type="entry name" value="CID_dom"/>
</dbReference>